<dbReference type="Proteomes" id="UP001642409">
    <property type="component" value="Unassembled WGS sequence"/>
</dbReference>
<reference evidence="1 2" key="1">
    <citation type="submission" date="2024-07" db="EMBL/GenBank/DDBJ databases">
        <authorList>
            <person name="Akdeniz Z."/>
        </authorList>
    </citation>
    <scope>NUCLEOTIDE SEQUENCE [LARGE SCALE GENOMIC DNA]</scope>
</reference>
<dbReference type="EMBL" id="CAXDID020000028">
    <property type="protein sequence ID" value="CAL5991975.1"/>
    <property type="molecule type" value="Genomic_DNA"/>
</dbReference>
<evidence type="ECO:0000313" key="1">
    <source>
        <dbReference type="EMBL" id="CAL5991975.1"/>
    </source>
</evidence>
<evidence type="ECO:0000313" key="2">
    <source>
        <dbReference type="Proteomes" id="UP001642409"/>
    </source>
</evidence>
<accession>A0ABP1HIP9</accession>
<comment type="caution">
    <text evidence="1">The sequence shown here is derived from an EMBL/GenBank/DDBJ whole genome shotgun (WGS) entry which is preliminary data.</text>
</comment>
<sequence>MSDHYYRLKNVQTFIRRPFAVFTICRHHWYSVQTHDISKKLNKSSMRFKISKNKHLTCSQSCEAHFASDSIQRSEFPNYQYYFQNQIDTNSTSIHKKVKYHKEKCSYFSSSHWDAVYQLYNECTKLNH</sequence>
<protein>
    <submittedName>
        <fullName evidence="1">Hypothetical_protein</fullName>
    </submittedName>
</protein>
<organism evidence="1 2">
    <name type="scientific">Hexamita inflata</name>
    <dbReference type="NCBI Taxonomy" id="28002"/>
    <lineage>
        <taxon>Eukaryota</taxon>
        <taxon>Metamonada</taxon>
        <taxon>Diplomonadida</taxon>
        <taxon>Hexamitidae</taxon>
        <taxon>Hexamitinae</taxon>
        <taxon>Hexamita</taxon>
    </lineage>
</organism>
<gene>
    <name evidence="1" type="ORF">HINF_LOCUS12354</name>
</gene>
<keyword evidence="2" id="KW-1185">Reference proteome</keyword>
<proteinExistence type="predicted"/>
<name>A0ABP1HIP9_9EUKA</name>